<proteinExistence type="predicted"/>
<dbReference type="Pfam" id="PF04870">
    <property type="entry name" value="Moulting_cycle"/>
    <property type="match status" value="1"/>
</dbReference>
<comment type="caution">
    <text evidence="1">The sequence shown here is derived from an EMBL/GenBank/DDBJ whole genome shotgun (WGS) entry which is preliminary data.</text>
</comment>
<reference evidence="1 2" key="1">
    <citation type="submission" date="2024-08" db="EMBL/GenBank/DDBJ databases">
        <title>Gnathostoma spinigerum genome.</title>
        <authorList>
            <person name="Gonzalez-Bertolin B."/>
            <person name="Monzon S."/>
            <person name="Zaballos A."/>
            <person name="Jimenez P."/>
            <person name="Dekumyoy P."/>
            <person name="Varona S."/>
            <person name="Cuesta I."/>
            <person name="Sumanam S."/>
            <person name="Adisakwattana P."/>
            <person name="Gasser R.B."/>
            <person name="Hernandez-Gonzalez A."/>
            <person name="Young N.D."/>
            <person name="Perteguer M.J."/>
        </authorList>
    </citation>
    <scope>NUCLEOTIDE SEQUENCE [LARGE SCALE GENOMIC DNA]</scope>
    <source>
        <strain evidence="1">AL3</strain>
        <tissue evidence="1">Liver</tissue>
    </source>
</reference>
<gene>
    <name evidence="1" type="ORF">AB6A40_004345</name>
</gene>
<keyword evidence="2" id="KW-1185">Reference proteome</keyword>
<dbReference type="PANTHER" id="PTHR21523:SF46">
    <property type="entry name" value="MLT-TEN (MLT-10) RELATED"/>
    <property type="match status" value="1"/>
</dbReference>
<protein>
    <submittedName>
        <fullName evidence="1">Uncharacterized protein</fullName>
    </submittedName>
</protein>
<dbReference type="Proteomes" id="UP001608902">
    <property type="component" value="Unassembled WGS sequence"/>
</dbReference>
<dbReference type="EMBL" id="JBGFUD010002467">
    <property type="protein sequence ID" value="MFH4977636.1"/>
    <property type="molecule type" value="Genomic_DNA"/>
</dbReference>
<dbReference type="PANTHER" id="PTHR21523">
    <property type="match status" value="1"/>
</dbReference>
<sequence length="460" mass="50774">MSNTNVLTKRIVSSKTCEYSDVRLLMIPSAWSAGASSQGGKSVSVFARKNMNGISLAVSQVSSQIVELLRTIDMHSGDKKPKKYRFGSPRFFSITPSTESDEVNVLSPSVLSLHGEGGVDERKLSLPYFLESLNGSVPNSWVDFLLELTGISQTIESALRNLLDLVKVTNNIHSDVPNTVDSIENKLESDIEHQKRQVFVKLNESFTDEQKQSLNSTGYAFLNHDQLMLVYGPTSLYNHSTHLSLFASLKESEKEKVVEDAIRELAKSTDCCRDGQPQITLQLPTKVIYRRKKRDLRLFPIVALEPVLLRPRLMDFDVLGITVLIVRVMSPFILTPRVMIPSMLCPIILSPLIVSPFILTPRIMCPGTLDPTIVSPSILSPLIMSPYSLSPLILSPNVLSPRILNPTLLSPRILSPSLLSPNYFSSKGLTGNILSPSAFSPNINSTVNLLVDILSPSFVA</sequence>
<dbReference type="AlphaFoldDB" id="A0ABD6EJP2"/>
<evidence type="ECO:0000313" key="1">
    <source>
        <dbReference type="EMBL" id="MFH4977636.1"/>
    </source>
</evidence>
<organism evidence="1 2">
    <name type="scientific">Gnathostoma spinigerum</name>
    <dbReference type="NCBI Taxonomy" id="75299"/>
    <lineage>
        <taxon>Eukaryota</taxon>
        <taxon>Metazoa</taxon>
        <taxon>Ecdysozoa</taxon>
        <taxon>Nematoda</taxon>
        <taxon>Chromadorea</taxon>
        <taxon>Rhabditida</taxon>
        <taxon>Spirurina</taxon>
        <taxon>Gnathostomatomorpha</taxon>
        <taxon>Gnathostomatoidea</taxon>
        <taxon>Gnathostomatidae</taxon>
        <taxon>Gnathostoma</taxon>
    </lineage>
</organism>
<name>A0ABD6EJP2_9BILA</name>
<dbReference type="InterPro" id="IPR006954">
    <property type="entry name" value="Mlt-10-like"/>
</dbReference>
<evidence type="ECO:0000313" key="2">
    <source>
        <dbReference type="Proteomes" id="UP001608902"/>
    </source>
</evidence>
<accession>A0ABD6EJP2</accession>